<feature type="compositionally biased region" description="Low complexity" evidence="8">
    <location>
        <begin position="238"/>
        <end position="250"/>
    </location>
</feature>
<dbReference type="InterPro" id="IPR018805">
    <property type="entry name" value="YJL171C/Tos1_C"/>
</dbReference>
<organism evidence="11 12">
    <name type="scientific">Cudoniella acicularis</name>
    <dbReference type="NCBI Taxonomy" id="354080"/>
    <lineage>
        <taxon>Eukaryota</taxon>
        <taxon>Fungi</taxon>
        <taxon>Dikarya</taxon>
        <taxon>Ascomycota</taxon>
        <taxon>Pezizomycotina</taxon>
        <taxon>Leotiomycetes</taxon>
        <taxon>Helotiales</taxon>
        <taxon>Tricladiaceae</taxon>
        <taxon>Cudoniella</taxon>
    </lineage>
</organism>
<evidence type="ECO:0000256" key="2">
    <source>
        <dbReference type="ARBA" id="ARBA00006055"/>
    </source>
</evidence>
<dbReference type="Pfam" id="PF10290">
    <property type="entry name" value="YJL171C_Tos1_N"/>
    <property type="match status" value="1"/>
</dbReference>
<dbReference type="Gene3D" id="2.60.120.200">
    <property type="match status" value="1"/>
</dbReference>
<feature type="region of interest" description="Disordered" evidence="8">
    <location>
        <begin position="162"/>
        <end position="196"/>
    </location>
</feature>
<dbReference type="GO" id="GO:0042973">
    <property type="term" value="F:glucan endo-1,3-beta-D-glucosidase activity"/>
    <property type="evidence" value="ECO:0007669"/>
    <property type="project" value="UniProtKB-EC"/>
</dbReference>
<feature type="compositionally biased region" description="Basic and acidic residues" evidence="8">
    <location>
        <begin position="162"/>
        <end position="172"/>
    </location>
</feature>
<evidence type="ECO:0000259" key="9">
    <source>
        <dbReference type="Pfam" id="PF10287"/>
    </source>
</evidence>
<dbReference type="OrthoDB" id="118256at2759"/>
<dbReference type="EC" id="3.2.1.39" evidence="3"/>
<keyword evidence="12" id="KW-1185">Reference proteome</keyword>
<evidence type="ECO:0000256" key="5">
    <source>
        <dbReference type="ARBA" id="ARBA00022801"/>
    </source>
</evidence>
<evidence type="ECO:0000256" key="7">
    <source>
        <dbReference type="ARBA" id="ARBA00023316"/>
    </source>
</evidence>
<dbReference type="GO" id="GO:0009277">
    <property type="term" value="C:fungal-type cell wall"/>
    <property type="evidence" value="ECO:0007669"/>
    <property type="project" value="TreeGrafter"/>
</dbReference>
<dbReference type="GO" id="GO:0071555">
    <property type="term" value="P:cell wall organization"/>
    <property type="evidence" value="ECO:0007669"/>
    <property type="project" value="UniProtKB-KW"/>
</dbReference>
<evidence type="ECO:0000256" key="1">
    <source>
        <dbReference type="ARBA" id="ARBA00000382"/>
    </source>
</evidence>
<feature type="compositionally biased region" description="Basic residues" evidence="8">
    <location>
        <begin position="173"/>
        <end position="182"/>
    </location>
</feature>
<dbReference type="InterPro" id="IPR018807">
    <property type="entry name" value="YJL171C/Tos1_N"/>
</dbReference>
<comment type="caution">
    <text evidence="11">The sequence shown here is derived from an EMBL/GenBank/DDBJ whole genome shotgun (WGS) entry which is preliminary data.</text>
</comment>
<dbReference type="PANTHER" id="PTHR31737:SF2">
    <property type="entry name" value="PROTEIN TOS1"/>
    <property type="match status" value="1"/>
</dbReference>
<sequence>MFVSPFRLSFFTFLDLNFNLNLNLNTAVTPSLPFILAPSRFTPPLESRAHLEMHGRRNIIVGGVVILLSLTAVSADQCAAGSKEVAGNWYCQPVEAIKYSNVGSPGTYNQITNMGTDGSCSSTPKSFSGPLAPLDEEVSFHFRGPISLKQFAAYTLSSAKKREEPVLQERAHGSHHRHLHNRPRSEPAHQEQERDGQPPFISAVIDGKLVSWSNPNYVAAATPQPANANPAPAPAPAPAAKTTAQAAPAKSPEPAPASPSTGGAGTYNRIGYYNSASQTLDNLAFLGNYGGQGSGVFDYKFGASLAYANSAGTGGASSPQILADTLLTSDVEIVVMSGKDCSDGGCGYTRPGSVTHHGFDGADKVFMIEYSMPSDGKTGFNGDMPAIWMLNAQIPRTLQYGDADCSCWESGCGEFDIAEALNSGSTFLKSTLHTNKPAGDSDYIVRPTSNTMKLAVVFESSSSTIHIQVLPDNTEFPTSISANDISTVCSASSEKLTSNFQVT</sequence>
<feature type="region of interest" description="Disordered" evidence="8">
    <location>
        <begin position="223"/>
        <end position="262"/>
    </location>
</feature>
<name>A0A8H4RWI2_9HELO</name>
<feature type="domain" description="Cell wall protein YJL171C/Tos1 C-terminal" evidence="9">
    <location>
        <begin position="266"/>
        <end position="487"/>
    </location>
</feature>
<dbReference type="Proteomes" id="UP000566819">
    <property type="component" value="Unassembled WGS sequence"/>
</dbReference>
<evidence type="ECO:0000256" key="4">
    <source>
        <dbReference type="ARBA" id="ARBA00022729"/>
    </source>
</evidence>
<keyword evidence="7" id="KW-0961">Cell wall biogenesis/degradation</keyword>
<accession>A0A8H4RWI2</accession>
<reference evidence="11 12" key="1">
    <citation type="submission" date="2020-03" db="EMBL/GenBank/DDBJ databases">
        <title>Draft Genome Sequence of Cudoniella acicularis.</title>
        <authorList>
            <person name="Buettner E."/>
            <person name="Kellner H."/>
        </authorList>
    </citation>
    <scope>NUCLEOTIDE SEQUENCE [LARGE SCALE GENOMIC DNA]</scope>
    <source>
        <strain evidence="11 12">DSM 108380</strain>
    </source>
</reference>
<comment type="similarity">
    <text evidence="2">Belongs to the PGA52 family.</text>
</comment>
<keyword evidence="5" id="KW-0378">Hydrolase</keyword>
<gene>
    <name evidence="11" type="ORF">G7Y89_g1231</name>
</gene>
<feature type="compositionally biased region" description="Basic and acidic residues" evidence="8">
    <location>
        <begin position="183"/>
        <end position="196"/>
    </location>
</feature>
<evidence type="ECO:0000256" key="8">
    <source>
        <dbReference type="SAM" id="MobiDB-lite"/>
    </source>
</evidence>
<evidence type="ECO:0000256" key="3">
    <source>
        <dbReference type="ARBA" id="ARBA00012780"/>
    </source>
</evidence>
<dbReference type="EMBL" id="JAAMPI010000046">
    <property type="protein sequence ID" value="KAF4636863.1"/>
    <property type="molecule type" value="Genomic_DNA"/>
</dbReference>
<dbReference type="Pfam" id="PF10287">
    <property type="entry name" value="YJL171C_Tos1_C"/>
    <property type="match status" value="1"/>
</dbReference>
<feature type="domain" description="Cell wall protein YJL171C/Tos1 N-terminal" evidence="10">
    <location>
        <begin position="96"/>
        <end position="155"/>
    </location>
</feature>
<comment type="catalytic activity">
    <reaction evidence="1">
        <text>Hydrolysis of (1-&gt;3)-beta-D-glucosidic linkages in (1-&gt;3)-beta-D-glucans.</text>
        <dbReference type="EC" id="3.2.1.39"/>
    </reaction>
</comment>
<dbReference type="AlphaFoldDB" id="A0A8H4RWI2"/>
<dbReference type="PANTHER" id="PTHR31737">
    <property type="entry name" value="PROTEIN TOS1"/>
    <property type="match status" value="1"/>
</dbReference>
<keyword evidence="6" id="KW-0326">Glycosidase</keyword>
<evidence type="ECO:0000259" key="10">
    <source>
        <dbReference type="Pfam" id="PF10290"/>
    </source>
</evidence>
<protein>
    <recommendedName>
        <fullName evidence="3">glucan endo-1,3-beta-D-glucosidase</fullName>
        <ecNumber evidence="3">3.2.1.39</ecNumber>
    </recommendedName>
</protein>
<evidence type="ECO:0000313" key="12">
    <source>
        <dbReference type="Proteomes" id="UP000566819"/>
    </source>
</evidence>
<keyword evidence="4" id="KW-0732">Signal</keyword>
<proteinExistence type="inferred from homology"/>
<evidence type="ECO:0000256" key="6">
    <source>
        <dbReference type="ARBA" id="ARBA00023295"/>
    </source>
</evidence>
<evidence type="ECO:0000313" key="11">
    <source>
        <dbReference type="EMBL" id="KAF4636863.1"/>
    </source>
</evidence>